<feature type="region of interest" description="Disordered" evidence="1">
    <location>
        <begin position="225"/>
        <end position="259"/>
    </location>
</feature>
<feature type="transmembrane region" description="Helical" evidence="2">
    <location>
        <begin position="180"/>
        <end position="202"/>
    </location>
</feature>
<proteinExistence type="predicted"/>
<feature type="compositionally biased region" description="Basic and acidic residues" evidence="1">
    <location>
        <begin position="232"/>
        <end position="249"/>
    </location>
</feature>
<accession>A0A196SBC5</accession>
<dbReference type="EMBL" id="LXWW01000255">
    <property type="protein sequence ID" value="OAO14355.1"/>
    <property type="molecule type" value="Genomic_DNA"/>
</dbReference>
<reference evidence="4 5" key="1">
    <citation type="submission" date="2016-05" db="EMBL/GenBank/DDBJ databases">
        <title>Nuclear genome of Blastocystis sp. subtype 1 NandII.</title>
        <authorList>
            <person name="Gentekaki E."/>
            <person name="Curtis B."/>
            <person name="Stairs C."/>
            <person name="Eme L."/>
            <person name="Herman E."/>
            <person name="Klimes V."/>
            <person name="Arias M.C."/>
            <person name="Elias M."/>
            <person name="Hilliou F."/>
            <person name="Klute M."/>
            <person name="Malik S.-B."/>
            <person name="Pightling A."/>
            <person name="Rachubinski R."/>
            <person name="Salas D."/>
            <person name="Schlacht A."/>
            <person name="Suga H."/>
            <person name="Archibald J."/>
            <person name="Ball S.G."/>
            <person name="Clark G."/>
            <person name="Dacks J."/>
            <person name="Van Der Giezen M."/>
            <person name="Tsaousis A."/>
            <person name="Roger A."/>
        </authorList>
    </citation>
    <scope>NUCLEOTIDE SEQUENCE [LARGE SCALE GENOMIC DNA]</scope>
    <source>
        <strain evidence="5">ATCC 50177 / NandII</strain>
    </source>
</reference>
<keyword evidence="2" id="KW-1133">Transmembrane helix</keyword>
<protein>
    <submittedName>
        <fullName evidence="4">Uncharacterized protein</fullName>
    </submittedName>
</protein>
<keyword evidence="2" id="KW-0472">Membrane</keyword>
<feature type="signal peptide" evidence="3">
    <location>
        <begin position="1"/>
        <end position="15"/>
    </location>
</feature>
<evidence type="ECO:0000313" key="5">
    <source>
        <dbReference type="Proteomes" id="UP000078348"/>
    </source>
</evidence>
<keyword evidence="2" id="KW-0812">Transmembrane</keyword>
<evidence type="ECO:0000256" key="1">
    <source>
        <dbReference type="SAM" id="MobiDB-lite"/>
    </source>
</evidence>
<keyword evidence="3" id="KW-0732">Signal</keyword>
<evidence type="ECO:0000256" key="2">
    <source>
        <dbReference type="SAM" id="Phobius"/>
    </source>
</evidence>
<evidence type="ECO:0000256" key="3">
    <source>
        <dbReference type="SAM" id="SignalP"/>
    </source>
</evidence>
<comment type="caution">
    <text evidence="4">The sequence shown here is derived from an EMBL/GenBank/DDBJ whole genome shotgun (WGS) entry which is preliminary data.</text>
</comment>
<dbReference type="AlphaFoldDB" id="A0A196SBC5"/>
<organism evidence="4 5">
    <name type="scientific">Blastocystis sp. subtype 1 (strain ATCC 50177 / NandII)</name>
    <dbReference type="NCBI Taxonomy" id="478820"/>
    <lineage>
        <taxon>Eukaryota</taxon>
        <taxon>Sar</taxon>
        <taxon>Stramenopiles</taxon>
        <taxon>Bigyra</taxon>
        <taxon>Opalozoa</taxon>
        <taxon>Opalinata</taxon>
        <taxon>Blastocystidae</taxon>
        <taxon>Blastocystis</taxon>
    </lineage>
</organism>
<feature type="chain" id="PRO_5012045852" evidence="3">
    <location>
        <begin position="16"/>
        <end position="276"/>
    </location>
</feature>
<evidence type="ECO:0000313" key="4">
    <source>
        <dbReference type="EMBL" id="OAO14355.1"/>
    </source>
</evidence>
<name>A0A196SBC5_BLAHN</name>
<sequence length="276" mass="29937">MKGVAFILLVCVVLADDCGYFECGCSSNSDKVVTFEFVTDSTRKAVSYTKDASYLEDGCESKAMYKVETVYSLRFLELFGNTTLYNRTLSSNNLILSTDKAITALGCTGMKTGATLNLMSEEDIAKCERQKIEHIIENHSSEEFNITIINVSMKNPDDLEQTCTMIDVNSCYVVYPNRGILIGMYVSCGVITVTVCVIYIVTGRKGKTLPVKQPTVLPSPEEKVVVASNEAAPEKPVEKPAETPAEKPAETPAAEPALPDKVATLEEIATVAAASI</sequence>
<gene>
    <name evidence="4" type="ORF">AV274_3945</name>
</gene>
<keyword evidence="5" id="KW-1185">Reference proteome</keyword>
<dbReference type="Proteomes" id="UP000078348">
    <property type="component" value="Unassembled WGS sequence"/>
</dbReference>